<dbReference type="InterPro" id="IPR036514">
    <property type="entry name" value="SGNH_hydro_sf"/>
</dbReference>
<dbReference type="SUPFAM" id="SSF56219">
    <property type="entry name" value="DNase I-like"/>
    <property type="match status" value="1"/>
</dbReference>
<keyword evidence="4" id="KW-1185">Reference proteome</keyword>
<evidence type="ECO:0000256" key="2">
    <source>
        <dbReference type="SAM" id="MobiDB-lite"/>
    </source>
</evidence>
<name>A0A6J8EF70_MYTCO</name>
<evidence type="ECO:0000256" key="1">
    <source>
        <dbReference type="SAM" id="Coils"/>
    </source>
</evidence>
<feature type="region of interest" description="Disordered" evidence="2">
    <location>
        <begin position="290"/>
        <end position="321"/>
    </location>
</feature>
<dbReference type="Gene3D" id="3.40.50.1110">
    <property type="entry name" value="SGNH hydrolase"/>
    <property type="match status" value="1"/>
</dbReference>
<proteinExistence type="predicted"/>
<feature type="compositionally biased region" description="Low complexity" evidence="2">
    <location>
        <begin position="300"/>
        <end position="314"/>
    </location>
</feature>
<dbReference type="OrthoDB" id="7476844at2759"/>
<dbReference type="SUPFAM" id="SSF52266">
    <property type="entry name" value="SGNH hydrolase"/>
    <property type="match status" value="1"/>
</dbReference>
<accession>A0A6J8EF70</accession>
<dbReference type="InterPro" id="IPR036691">
    <property type="entry name" value="Endo/exonu/phosph_ase_sf"/>
</dbReference>
<evidence type="ECO:0000313" key="4">
    <source>
        <dbReference type="Proteomes" id="UP000507470"/>
    </source>
</evidence>
<gene>
    <name evidence="3" type="ORF">MCOR_50209</name>
</gene>
<dbReference type="EMBL" id="CACVKT020008797">
    <property type="protein sequence ID" value="CAC5417721.1"/>
    <property type="molecule type" value="Genomic_DNA"/>
</dbReference>
<evidence type="ECO:0008006" key="5">
    <source>
        <dbReference type="Google" id="ProtNLM"/>
    </source>
</evidence>
<sequence length="1078" mass="123550">MTEHKLLKYLSKPFVIPVGVKQLTPVIFTDSKGKYLEPYCINSVENSIKWWSQSGRSSSQALEWLKQNLEFKIGHLDNIALYVWFGTCDLTIYDKHSRYINLRTETDDSIQTIVNNYQEIAVLLKSHPGCKLSFLETPPYSVSLWNSYQKHPDVQQFKNDDDILLKQIKELNNHIRYMNDTLGTRTPNLSADIQHRINTSNKNNLNKARNQYNFNLYKDGIHPSTNLAKVWLKKITQQIKTDCCTCFACLELKDQNDIVQLDITQDHQTCAKTIDREGVSVGNKIDCSSTQHTEKKEENLTTNNTLSNINSSTEQDQSENSINSEFQKIKIKELRQLERRLRKKDEQLKLKETAINESLSEKTKVLDRLFKAETRNLELEQTAYKTTQGDGGTFHSIPNTENKFSPDCTSSDKLIVGIRDKVTNYVLGKVDEELNKLLNNSCVRSSNPEQFNPSQESLYQQKSYVQTSHQYSPNQQSNQQYFASQQPIYQYSPYGQPVFHNTFYEQPSHQDSNVYHQYHHIHNSEQEIETNHAVNFHSDLNDDRNICSENLIEIFPTEQKKVNKPDHSHSNGTTYRNDKEVVNNQHSIGKSDHNWSHIVLEGEPISYELKLLNDILHNYNGIGKAVDSNDPITPWRMPRGYGGTAILWKKDLDSIVTPLTIGNNRIQCIEINGDPNLIVISLYETEIYSDIYGRTPSVYKKEVGKTFISANGSDCTAIDYILFQETFKESIINISKCEFTANVSDHYPLLLSLDFEITKSSNKKTEFKPKVKVKWNKADLSKYTEIINEGLLTSLQDMKTKDDIEKGFYVITAVITKVTNVIAQKPKVRNNKPKLQVMSDEILKAIRNKKTAFYYWKVNGRPTDCLDPFLFEKKIITQELRKLCRVEAAQKRIQDRNEIIVASSSNKTLFYKLIKQQRGKLSRRIDELNVGDNIYNTPDQIMEGWKKHFGLGGKIGNINCCAPTCADDVALLACNPLDIQTMVDIAVDFRFWKLNDTVMPVVDKATHIGVTRSQNNSAQSTVEENLKKNGRAIYSLMGTGLHGENGLDPETSIALLRTYILPILTYGLEIVIPKRQNS</sequence>
<dbReference type="AlphaFoldDB" id="A0A6J8EF70"/>
<reference evidence="3 4" key="1">
    <citation type="submission" date="2020-06" db="EMBL/GenBank/DDBJ databases">
        <authorList>
            <person name="Li R."/>
            <person name="Bekaert M."/>
        </authorList>
    </citation>
    <scope>NUCLEOTIDE SEQUENCE [LARGE SCALE GENOMIC DNA]</scope>
    <source>
        <strain evidence="4">wild</strain>
    </source>
</reference>
<feature type="coiled-coil region" evidence="1">
    <location>
        <begin position="327"/>
        <end position="354"/>
    </location>
</feature>
<protein>
    <recommendedName>
        <fullName evidence="5">Endonuclease/exonuclease/phosphatase domain-containing protein</fullName>
    </recommendedName>
</protein>
<dbReference type="Proteomes" id="UP000507470">
    <property type="component" value="Unassembled WGS sequence"/>
</dbReference>
<organism evidence="3 4">
    <name type="scientific">Mytilus coruscus</name>
    <name type="common">Sea mussel</name>
    <dbReference type="NCBI Taxonomy" id="42192"/>
    <lineage>
        <taxon>Eukaryota</taxon>
        <taxon>Metazoa</taxon>
        <taxon>Spiralia</taxon>
        <taxon>Lophotrochozoa</taxon>
        <taxon>Mollusca</taxon>
        <taxon>Bivalvia</taxon>
        <taxon>Autobranchia</taxon>
        <taxon>Pteriomorphia</taxon>
        <taxon>Mytilida</taxon>
        <taxon>Mytiloidea</taxon>
        <taxon>Mytilidae</taxon>
        <taxon>Mytilinae</taxon>
        <taxon>Mytilus</taxon>
    </lineage>
</organism>
<keyword evidence="1" id="KW-0175">Coiled coil</keyword>
<evidence type="ECO:0000313" key="3">
    <source>
        <dbReference type="EMBL" id="CAC5417721.1"/>
    </source>
</evidence>